<feature type="compositionally biased region" description="Low complexity" evidence="1">
    <location>
        <begin position="73"/>
        <end position="88"/>
    </location>
</feature>
<evidence type="ECO:0000313" key="2">
    <source>
        <dbReference type="EMBL" id="CAJ1967785.1"/>
    </source>
</evidence>
<feature type="region of interest" description="Disordered" evidence="1">
    <location>
        <begin position="135"/>
        <end position="158"/>
    </location>
</feature>
<feature type="compositionally biased region" description="Low complexity" evidence="1">
    <location>
        <begin position="49"/>
        <end position="59"/>
    </location>
</feature>
<evidence type="ECO:0000256" key="1">
    <source>
        <dbReference type="SAM" id="MobiDB-lite"/>
    </source>
</evidence>
<feature type="compositionally biased region" description="Low complexity" evidence="1">
    <location>
        <begin position="141"/>
        <end position="157"/>
    </location>
</feature>
<reference evidence="2" key="1">
    <citation type="submission" date="2023-08" db="EMBL/GenBank/DDBJ databases">
        <authorList>
            <person name="Audoor S."/>
            <person name="Bilcke G."/>
        </authorList>
    </citation>
    <scope>NUCLEOTIDE SEQUENCE</scope>
</reference>
<gene>
    <name evidence="2" type="ORF">CYCCA115_LOCUS22934</name>
</gene>
<name>A0AAD2GAF1_9STRA</name>
<dbReference type="AlphaFoldDB" id="A0AAD2GAF1"/>
<protein>
    <submittedName>
        <fullName evidence="2">Uncharacterized protein</fullName>
    </submittedName>
</protein>
<sequence>MPPLSLVSLLHAPQNPQSLSLTSTTTSSSTSTTTSSSPSTKRRLHRSFSEGSSESSSAEFMKEGQRPLPFLLNNNSSNNNSNSNNNNNKGLPSFAELISTTAAGSNVQEQPEPQEEEEVKHVSFNPKVLVIQPVFLEDSKSNNSKNTTKPTTNSKTSKQSRLLFAKSDCWYTEPDIDEFQKASFLTIKRFQRNWHLTNDDCLRGLESQTTKCTATKVRIKVYNDLVLNKQDTVSKRMIAKSPMKQRQMIGVILKASAQDAYELAQMDAMDAQLYQQEKCCDTITTTTTNDDEQNKEQDGFKCFLFWDLPKWLSPKNNHKFIDTNTAEDKNDVPAAPAIVDLPI</sequence>
<evidence type="ECO:0000313" key="3">
    <source>
        <dbReference type="Proteomes" id="UP001295423"/>
    </source>
</evidence>
<feature type="region of interest" description="Disordered" evidence="1">
    <location>
        <begin position="10"/>
        <end position="92"/>
    </location>
</feature>
<organism evidence="2 3">
    <name type="scientific">Cylindrotheca closterium</name>
    <dbReference type="NCBI Taxonomy" id="2856"/>
    <lineage>
        <taxon>Eukaryota</taxon>
        <taxon>Sar</taxon>
        <taxon>Stramenopiles</taxon>
        <taxon>Ochrophyta</taxon>
        <taxon>Bacillariophyta</taxon>
        <taxon>Bacillariophyceae</taxon>
        <taxon>Bacillariophycidae</taxon>
        <taxon>Bacillariales</taxon>
        <taxon>Bacillariaceae</taxon>
        <taxon>Cylindrotheca</taxon>
    </lineage>
</organism>
<feature type="compositionally biased region" description="Low complexity" evidence="1">
    <location>
        <begin position="18"/>
        <end position="39"/>
    </location>
</feature>
<accession>A0AAD2GAF1</accession>
<comment type="caution">
    <text evidence="2">The sequence shown here is derived from an EMBL/GenBank/DDBJ whole genome shotgun (WGS) entry which is preliminary data.</text>
</comment>
<keyword evidence="3" id="KW-1185">Reference proteome</keyword>
<dbReference type="EMBL" id="CAKOGP040002347">
    <property type="protein sequence ID" value="CAJ1967785.1"/>
    <property type="molecule type" value="Genomic_DNA"/>
</dbReference>
<proteinExistence type="predicted"/>
<dbReference type="Proteomes" id="UP001295423">
    <property type="component" value="Unassembled WGS sequence"/>
</dbReference>